<evidence type="ECO:0000313" key="22">
    <source>
        <dbReference type="Proteomes" id="UP000013315"/>
    </source>
</evidence>
<dbReference type="NCBIfam" id="TIGR00826">
    <property type="entry name" value="EIIB_glc"/>
    <property type="match status" value="1"/>
</dbReference>
<feature type="domain" description="PTS EIIC type-1" evidence="20">
    <location>
        <begin position="93"/>
        <end position="450"/>
    </location>
</feature>
<dbReference type="EMBL" id="AQTU01000007">
    <property type="protein sequence ID" value="EOB33106.1"/>
    <property type="molecule type" value="Genomic_DNA"/>
</dbReference>
<evidence type="ECO:0000256" key="8">
    <source>
        <dbReference type="ARBA" id="ARBA00022777"/>
    </source>
</evidence>
<dbReference type="Proteomes" id="UP000013315">
    <property type="component" value="Unassembled WGS sequence"/>
</dbReference>
<keyword evidence="4" id="KW-0762">Sugar transport</keyword>
<feature type="transmembrane region" description="Helical" evidence="17">
    <location>
        <begin position="131"/>
        <end position="151"/>
    </location>
</feature>
<dbReference type="SUPFAM" id="SSF51261">
    <property type="entry name" value="Duplicated hybrid motif"/>
    <property type="match status" value="1"/>
</dbReference>
<feature type="transmembrane region" description="Helical" evidence="17">
    <location>
        <begin position="344"/>
        <end position="365"/>
    </location>
</feature>
<dbReference type="InterPro" id="IPR036878">
    <property type="entry name" value="Glu_permease_IIB"/>
</dbReference>
<dbReference type="FunFam" id="3.30.1360.60:FF:000001">
    <property type="entry name" value="PTS system glucose-specific IIBC component PtsG"/>
    <property type="match status" value="1"/>
</dbReference>
<keyword evidence="5" id="KW-0808">Transferase</keyword>
<gene>
    <name evidence="21" type="ORF">D065_03158</name>
</gene>
<sequence length="615" mass="64223">MGGRENVNSVAHCATRLRVMVKDEGKINKEVIENLEKVQGAFFNSGQYQIIFGTGTVNKMYDEVVALGLPTSSKDDMKAEAAKQGNWFQRAIRTFGDVFVPIIPVIVATGLFMGVRGLLTALGMTLPADVTTYTQILTDTAFIILPGLVVWSTFRVFGGNPAVGIVLGMMLVSGSLPNAWAVASGGEVTAMNFFGFIPVVGLQGSVLPAFIIGVVGAKFEKAVRKVVPDVIDLLVTPFVTLLVMSILGLFVIGPVFHVVENYILIATKAILNMPFGLGGFLIGGVHQLIVVSGVHHIFNLLEVQLLAADHANPFNAIITAAMTAQGAATVAVGVKTKNPKLKTLAFPAALSAFLGITEPAIFGVNLRFRKPFFLSLIAGAIGGGLASILGLAGTGNGITIIPGTMLYIGNGQLAQYLLMVAVSFVLGFALTYMFGYEDEKEVATEVETERLVQEETTGNIPATLQNETLVTPIVGDVVALADVNDPVFSSGAMGQGIAVKPSQGVVYAPADAEVSIAFPTGHAFGLKTTDGAEVLIHVGIDTVSMDGDGFEAKVAQGDKVKAGDVLGTFDSNKIAAAGLDDTTMVIVTNTADYASVAPVATGSVAKGDAVIEVKI</sequence>
<feature type="domain" description="PTS EIIA type-1" evidence="18">
    <location>
        <begin position="485"/>
        <end position="589"/>
    </location>
</feature>
<evidence type="ECO:0000256" key="16">
    <source>
        <dbReference type="PROSITE-ProRule" id="PRU00421"/>
    </source>
</evidence>
<dbReference type="InterPro" id="IPR011055">
    <property type="entry name" value="Dup_hybrid_motif"/>
</dbReference>
<dbReference type="FunFam" id="2.70.70.10:FF:000001">
    <property type="entry name" value="PTS system glucose-specific IIA component"/>
    <property type="match status" value="1"/>
</dbReference>
<reference evidence="21 22" key="1">
    <citation type="submission" date="2013-04" db="EMBL/GenBank/DDBJ databases">
        <authorList>
            <person name="Ikryannikova L.N."/>
            <person name="Ilina E.N."/>
            <person name="Kostryukova E.S."/>
            <person name="Semashko T.A."/>
            <person name="Karpova I.Y.U."/>
            <person name="Larin A.K."/>
            <person name="Ischenko D.S."/>
            <person name="Alekseev D.G."/>
            <person name="Klimova E.A."/>
            <person name="Filimonova A.V."/>
            <person name="Savinova T.A."/>
            <person name="Filimonova O.Y.U."/>
            <person name="Dubovickaya V.A."/>
            <person name="Sidorenko S.V."/>
            <person name="Govorun V.M."/>
        </authorList>
    </citation>
    <scope>NUCLEOTIDE SEQUENCE [LARGE SCALE GENOMIC DNA]</scope>
    <source>
        <strain evidence="21 22">13/39</strain>
    </source>
</reference>
<feature type="transmembrane region" description="Helical" evidence="17">
    <location>
        <begin position="98"/>
        <end position="119"/>
    </location>
</feature>
<feature type="transmembrane region" description="Helical" evidence="17">
    <location>
        <begin position="279"/>
        <end position="301"/>
    </location>
</feature>
<keyword evidence="8" id="KW-0418">Kinase</keyword>
<dbReference type="PROSITE" id="PS51103">
    <property type="entry name" value="PTS_EIIC_TYPE_1"/>
    <property type="match status" value="1"/>
</dbReference>
<feature type="active site" description="Phosphocysteine intermediate; for EIIB activity" evidence="16">
    <location>
        <position position="13"/>
    </location>
</feature>
<evidence type="ECO:0000313" key="21">
    <source>
        <dbReference type="EMBL" id="EOB33106.1"/>
    </source>
</evidence>
<evidence type="ECO:0000256" key="4">
    <source>
        <dbReference type="ARBA" id="ARBA00022597"/>
    </source>
</evidence>
<feature type="domain" description="PTS EIIB type-1" evidence="19">
    <location>
        <begin position="1"/>
        <end position="74"/>
    </location>
</feature>
<keyword evidence="6" id="KW-0598">Phosphotransferase system</keyword>
<dbReference type="InterPro" id="IPR001996">
    <property type="entry name" value="PTS_IIB_1"/>
</dbReference>
<dbReference type="SUPFAM" id="SSF55604">
    <property type="entry name" value="Glucose permease domain IIB"/>
    <property type="match status" value="1"/>
</dbReference>
<dbReference type="PROSITE" id="PS00371">
    <property type="entry name" value="PTS_EIIA_TYPE_1_HIS"/>
    <property type="match status" value="1"/>
</dbReference>
<dbReference type="GO" id="GO:0005886">
    <property type="term" value="C:plasma membrane"/>
    <property type="evidence" value="ECO:0007669"/>
    <property type="project" value="UniProtKB-SubCell"/>
</dbReference>
<evidence type="ECO:0000256" key="11">
    <source>
        <dbReference type="ARBA" id="ARBA00044053"/>
    </source>
</evidence>
<keyword evidence="7 17" id="KW-0812">Transmembrane</keyword>
<dbReference type="GO" id="GO:0090589">
    <property type="term" value="F:protein-phosphocysteine-trehalose phosphotransferase system transporter activity"/>
    <property type="evidence" value="ECO:0007669"/>
    <property type="project" value="TreeGrafter"/>
</dbReference>
<evidence type="ECO:0000259" key="18">
    <source>
        <dbReference type="PROSITE" id="PS51093"/>
    </source>
</evidence>
<feature type="transmembrane region" description="Helical" evidence="17">
    <location>
        <begin position="413"/>
        <end position="434"/>
    </location>
</feature>
<dbReference type="Pfam" id="PF00358">
    <property type="entry name" value="PTS_EIIA_1"/>
    <property type="match status" value="1"/>
</dbReference>
<dbReference type="InterPro" id="IPR013013">
    <property type="entry name" value="PTS_EIIC_1"/>
</dbReference>
<evidence type="ECO:0000256" key="9">
    <source>
        <dbReference type="ARBA" id="ARBA00022989"/>
    </source>
</evidence>
<feature type="transmembrane region" description="Helical" evidence="17">
    <location>
        <begin position="193"/>
        <end position="217"/>
    </location>
</feature>
<evidence type="ECO:0000256" key="13">
    <source>
        <dbReference type="ARBA" id="ARBA00048931"/>
    </source>
</evidence>
<evidence type="ECO:0000256" key="14">
    <source>
        <dbReference type="ARBA" id="ARBA00074554"/>
    </source>
</evidence>
<evidence type="ECO:0000259" key="20">
    <source>
        <dbReference type="PROSITE" id="PS51103"/>
    </source>
</evidence>
<dbReference type="AlphaFoldDB" id="R0MDS4"/>
<proteinExistence type="predicted"/>
<evidence type="ECO:0000256" key="7">
    <source>
        <dbReference type="ARBA" id="ARBA00022692"/>
    </source>
</evidence>
<organism evidence="21 22">
    <name type="scientific">Streptococcus mitis 13/39</name>
    <dbReference type="NCBI Taxonomy" id="1239793"/>
    <lineage>
        <taxon>Bacteria</taxon>
        <taxon>Bacillati</taxon>
        <taxon>Bacillota</taxon>
        <taxon>Bacilli</taxon>
        <taxon>Lactobacillales</taxon>
        <taxon>Streptococcaceae</taxon>
        <taxon>Streptococcus</taxon>
        <taxon>Streptococcus mitis group</taxon>
    </lineage>
</organism>
<evidence type="ECO:0000256" key="17">
    <source>
        <dbReference type="SAM" id="Phobius"/>
    </source>
</evidence>
<keyword evidence="3" id="KW-1003">Cell membrane</keyword>
<dbReference type="PROSITE" id="PS51093">
    <property type="entry name" value="PTS_EIIA_TYPE_1"/>
    <property type="match status" value="1"/>
</dbReference>
<comment type="subcellular location">
    <subcellularLocation>
        <location evidence="1">Cell membrane</location>
        <topology evidence="1">Multi-pass membrane protein</topology>
    </subcellularLocation>
</comment>
<keyword evidence="10 17" id="KW-0472">Membrane</keyword>
<dbReference type="GO" id="GO:0008982">
    <property type="term" value="F:protein-N(PI)-phosphohistidine-sugar phosphotransferase activity"/>
    <property type="evidence" value="ECO:0007669"/>
    <property type="project" value="InterPro"/>
</dbReference>
<comment type="catalytic activity">
    <reaction evidence="13">
        <text>N(pros)-phospho-L-histidyl-[protein](out) + sucrose = sucrose 6(G)-phosphate(in) + L-histidyl-[protein]</text>
        <dbReference type="Rhea" id="RHEA:49236"/>
        <dbReference type="Rhea" id="RHEA-COMP:9745"/>
        <dbReference type="Rhea" id="RHEA-COMP:9746"/>
        <dbReference type="ChEBI" id="CHEBI:17992"/>
        <dbReference type="ChEBI" id="CHEBI:29979"/>
        <dbReference type="ChEBI" id="CHEBI:64837"/>
        <dbReference type="ChEBI" id="CHEBI:91002"/>
        <dbReference type="EC" id="2.7.1.211"/>
    </reaction>
</comment>
<dbReference type="GO" id="GO:0015771">
    <property type="term" value="P:trehalose transport"/>
    <property type="evidence" value="ECO:0007669"/>
    <property type="project" value="TreeGrafter"/>
</dbReference>
<dbReference type="CDD" id="cd00212">
    <property type="entry name" value="PTS_IIB_glc"/>
    <property type="match status" value="1"/>
</dbReference>
<comment type="caution">
    <text evidence="21">The sequence shown here is derived from an EMBL/GenBank/DDBJ whole genome shotgun (WGS) entry which is preliminary data.</text>
</comment>
<dbReference type="Pfam" id="PF02378">
    <property type="entry name" value="PTS_EIIC"/>
    <property type="match status" value="1"/>
</dbReference>
<evidence type="ECO:0000256" key="10">
    <source>
        <dbReference type="ARBA" id="ARBA00023136"/>
    </source>
</evidence>
<evidence type="ECO:0000256" key="5">
    <source>
        <dbReference type="ARBA" id="ARBA00022679"/>
    </source>
</evidence>
<accession>R0MDS4</accession>
<dbReference type="GO" id="GO:0016301">
    <property type="term" value="F:kinase activity"/>
    <property type="evidence" value="ECO:0007669"/>
    <property type="project" value="UniProtKB-KW"/>
</dbReference>
<dbReference type="InterPro" id="IPR003352">
    <property type="entry name" value="PTS_EIIC"/>
</dbReference>
<dbReference type="PROSITE" id="PS51098">
    <property type="entry name" value="PTS_EIIB_TYPE_1"/>
    <property type="match status" value="1"/>
</dbReference>
<evidence type="ECO:0000259" key="19">
    <source>
        <dbReference type="PROSITE" id="PS51098"/>
    </source>
</evidence>
<name>R0MDS4_STRMT</name>
<dbReference type="InterPro" id="IPR018113">
    <property type="entry name" value="PTrfase_EIIB_Cys"/>
</dbReference>
<feature type="transmembrane region" description="Helical" evidence="17">
    <location>
        <begin position="238"/>
        <end position="259"/>
    </location>
</feature>
<dbReference type="NCBIfam" id="TIGR00830">
    <property type="entry name" value="PTBA"/>
    <property type="match status" value="1"/>
</dbReference>
<dbReference type="PATRIC" id="fig|1239793.3.peg.616"/>
<dbReference type="InterPro" id="IPR050558">
    <property type="entry name" value="PTS_Sugar-Specific_Components"/>
</dbReference>
<comment type="function">
    <text evidence="12">The phosphoenolpyruvate-dependent sugar phosphotransferase system (sugar PTS), a major carbohydrate active transport system, catalyzes the phosphorylation of incoming sugar substrates concomitantly with their translocation across the cell membrane. This system is involved in sucrose transport.</text>
</comment>
<evidence type="ECO:0000256" key="3">
    <source>
        <dbReference type="ARBA" id="ARBA00022475"/>
    </source>
</evidence>
<dbReference type="Pfam" id="PF00367">
    <property type="entry name" value="PTS_EIIB"/>
    <property type="match status" value="1"/>
</dbReference>
<dbReference type="InterPro" id="IPR001127">
    <property type="entry name" value="PTS_EIIA_1_perm"/>
</dbReference>
<feature type="transmembrane region" description="Helical" evidence="17">
    <location>
        <begin position="372"/>
        <end position="393"/>
    </location>
</feature>
<keyword evidence="2" id="KW-0813">Transport</keyword>
<evidence type="ECO:0000256" key="1">
    <source>
        <dbReference type="ARBA" id="ARBA00004651"/>
    </source>
</evidence>
<evidence type="ECO:0000256" key="15">
    <source>
        <dbReference type="ARBA" id="ARBA00081008"/>
    </source>
</evidence>
<evidence type="ECO:0000256" key="12">
    <source>
        <dbReference type="ARBA" id="ARBA00045139"/>
    </source>
</evidence>
<evidence type="ECO:0000256" key="2">
    <source>
        <dbReference type="ARBA" id="ARBA00022448"/>
    </source>
</evidence>
<dbReference type="Gene3D" id="2.70.70.10">
    <property type="entry name" value="Glucose Permease (Domain IIA)"/>
    <property type="match status" value="1"/>
</dbReference>
<dbReference type="CDD" id="cd00210">
    <property type="entry name" value="PTS_IIA_glc"/>
    <property type="match status" value="1"/>
</dbReference>
<evidence type="ECO:0000256" key="6">
    <source>
        <dbReference type="ARBA" id="ARBA00022683"/>
    </source>
</evidence>
<dbReference type="PANTHER" id="PTHR30175">
    <property type="entry name" value="PHOSPHOTRANSFERASE SYSTEM TRANSPORT PROTEIN"/>
    <property type="match status" value="1"/>
</dbReference>
<keyword evidence="9 17" id="KW-1133">Transmembrane helix</keyword>
<protein>
    <recommendedName>
        <fullName evidence="14">PTS system sucrose-specific EIIBCA component</fullName>
        <ecNumber evidence="11">2.7.1.211</ecNumber>
    </recommendedName>
    <alternativeName>
        <fullName evidence="15">EIIBCA-Scr</fullName>
    </alternativeName>
</protein>
<dbReference type="PROSITE" id="PS01035">
    <property type="entry name" value="PTS_EIIB_TYPE_1_CYS"/>
    <property type="match status" value="1"/>
</dbReference>
<dbReference type="GO" id="GO:0009401">
    <property type="term" value="P:phosphoenolpyruvate-dependent sugar phosphotransferase system"/>
    <property type="evidence" value="ECO:0007669"/>
    <property type="project" value="UniProtKB-KW"/>
</dbReference>
<dbReference type="EC" id="2.7.1.211" evidence="11"/>
<dbReference type="PANTHER" id="PTHR30175:SF7">
    <property type="entry name" value="NEGATIVE REGULATOR OF SACY ACTIVITY"/>
    <property type="match status" value="1"/>
</dbReference>
<dbReference type="Gene3D" id="3.30.1360.60">
    <property type="entry name" value="Glucose permease domain IIB"/>
    <property type="match status" value="1"/>
</dbReference>
<feature type="transmembrane region" description="Helical" evidence="17">
    <location>
        <begin position="163"/>
        <end position="181"/>
    </location>
</feature>
<feature type="transmembrane region" description="Helical" evidence="17">
    <location>
        <begin position="313"/>
        <end position="332"/>
    </location>
</feature>